<proteinExistence type="predicted"/>
<name>A0ABW0Y9X3_9GAMM</name>
<accession>A0ABW0Y9X3</accession>
<dbReference type="RefSeq" id="WP_042644071.1">
    <property type="nucleotide sequence ID" value="NZ_CDDF01000017.1"/>
</dbReference>
<organism evidence="2 3">
    <name type="scientific">Aeromonas eucrenophila</name>
    <dbReference type="NCBI Taxonomy" id="649"/>
    <lineage>
        <taxon>Bacteria</taxon>
        <taxon>Pseudomonadati</taxon>
        <taxon>Pseudomonadota</taxon>
        <taxon>Gammaproteobacteria</taxon>
        <taxon>Aeromonadales</taxon>
        <taxon>Aeromonadaceae</taxon>
        <taxon>Aeromonas</taxon>
    </lineage>
</organism>
<protein>
    <submittedName>
        <fullName evidence="2">Uncharacterized protein</fullName>
    </submittedName>
</protein>
<keyword evidence="1" id="KW-0732">Signal</keyword>
<sequence>MSLCIACILWLAALAAAGLDASVRASQAERPVAQQLYEVSDSRLTEEIGLPPGGQWRLSFEQGRRLEGVDPELYRMLLAWFQHDIQGWLWGLMFFLPLIYLRQVPVHFGYLHRRLLGCRHLRFRFCHGD</sequence>
<feature type="chain" id="PRO_5046439254" evidence="1">
    <location>
        <begin position="18"/>
        <end position="129"/>
    </location>
</feature>
<dbReference type="Proteomes" id="UP001596132">
    <property type="component" value="Unassembled WGS sequence"/>
</dbReference>
<evidence type="ECO:0000313" key="3">
    <source>
        <dbReference type="Proteomes" id="UP001596132"/>
    </source>
</evidence>
<comment type="caution">
    <text evidence="2">The sequence shown here is derived from an EMBL/GenBank/DDBJ whole genome shotgun (WGS) entry which is preliminary data.</text>
</comment>
<gene>
    <name evidence="2" type="ORF">ACFPVW_06075</name>
</gene>
<dbReference type="EMBL" id="JBHSPP010000006">
    <property type="protein sequence ID" value="MFC5705643.1"/>
    <property type="molecule type" value="Genomic_DNA"/>
</dbReference>
<keyword evidence="3" id="KW-1185">Reference proteome</keyword>
<feature type="signal peptide" evidence="1">
    <location>
        <begin position="1"/>
        <end position="17"/>
    </location>
</feature>
<reference evidence="3" key="1">
    <citation type="journal article" date="2019" name="Int. J. Syst. Evol. Microbiol.">
        <title>The Global Catalogue of Microorganisms (GCM) 10K type strain sequencing project: providing services to taxonomists for standard genome sequencing and annotation.</title>
        <authorList>
            <consortium name="The Broad Institute Genomics Platform"/>
            <consortium name="The Broad Institute Genome Sequencing Center for Infectious Disease"/>
            <person name="Wu L."/>
            <person name="Ma J."/>
        </authorList>
    </citation>
    <scope>NUCLEOTIDE SEQUENCE [LARGE SCALE GENOMIC DNA]</scope>
    <source>
        <strain evidence="3">KCTC 15012</strain>
    </source>
</reference>
<evidence type="ECO:0000256" key="1">
    <source>
        <dbReference type="SAM" id="SignalP"/>
    </source>
</evidence>
<evidence type="ECO:0000313" key="2">
    <source>
        <dbReference type="EMBL" id="MFC5705643.1"/>
    </source>
</evidence>